<keyword evidence="1" id="KW-0472">Membrane</keyword>
<keyword evidence="1" id="KW-1133">Transmembrane helix</keyword>
<feature type="transmembrane region" description="Helical" evidence="1">
    <location>
        <begin position="21"/>
        <end position="39"/>
    </location>
</feature>
<name>A1KS47_NEIMF</name>
<reference evidence="2 3" key="1">
    <citation type="journal article" date="2007" name="PLoS Genet.">
        <title>Meningococcal genetic variation mechanisms viewed through comparative analysis of serogroup C strain FAM18.</title>
        <authorList>
            <person name="Bentley S.D."/>
            <person name="Vernikos G.S."/>
            <person name="Snyder L.A.S."/>
            <person name="Churcher C."/>
            <person name="Arrowsmith C."/>
            <person name="Chillingworth T."/>
            <person name="Cronin A."/>
            <person name="Davis P.H."/>
            <person name="Holroyd N.E."/>
            <person name="Jagels K."/>
            <person name="Maddison M."/>
            <person name="Moule S."/>
            <person name="Rabbinowitsch E."/>
            <person name="Sharp S."/>
            <person name="Unwin L."/>
            <person name="Whitehead S."/>
            <person name="Quail M.A."/>
            <person name="Achtman M."/>
            <person name="Barrell B."/>
            <person name="Saunders N.J."/>
            <person name="Parkhill J."/>
        </authorList>
    </citation>
    <scope>NUCLEOTIDE SEQUENCE [LARGE SCALE GENOMIC DNA]</scope>
    <source>
        <strain evidence="3">ATCC 700532 / DSM 15464 / FAM18</strain>
    </source>
</reference>
<sequence>MKSDLDLQALISGRLKNKKQPVQLVFLVFLAKPLITTAAPSCLPVGKR</sequence>
<accession>A1KS47</accession>
<evidence type="ECO:0000313" key="3">
    <source>
        <dbReference type="Proteomes" id="UP000002286"/>
    </source>
</evidence>
<gene>
    <name evidence="2" type="ordered locus">NMC0368</name>
</gene>
<organism evidence="2 3">
    <name type="scientific">Neisseria meningitidis serogroup C / serotype 2a (strain ATCC 700532 / DSM 15464 / FAM18)</name>
    <dbReference type="NCBI Taxonomy" id="272831"/>
    <lineage>
        <taxon>Bacteria</taxon>
        <taxon>Pseudomonadati</taxon>
        <taxon>Pseudomonadota</taxon>
        <taxon>Betaproteobacteria</taxon>
        <taxon>Neisseriales</taxon>
        <taxon>Neisseriaceae</taxon>
        <taxon>Neisseria</taxon>
    </lineage>
</organism>
<evidence type="ECO:0000256" key="1">
    <source>
        <dbReference type="SAM" id="Phobius"/>
    </source>
</evidence>
<evidence type="ECO:0000313" key="2">
    <source>
        <dbReference type="EMBL" id="CAM09677.1"/>
    </source>
</evidence>
<dbReference type="AlphaFoldDB" id="A1KS47"/>
<dbReference type="KEGG" id="nmc:NMC0368"/>
<keyword evidence="1" id="KW-0812">Transmembrane</keyword>
<dbReference type="EMBL" id="AM421808">
    <property type="protein sequence ID" value="CAM09677.1"/>
    <property type="molecule type" value="Genomic_DNA"/>
</dbReference>
<dbReference type="HOGENOM" id="CLU_210351_0_0_4"/>
<proteinExistence type="predicted"/>
<protein>
    <submittedName>
        <fullName evidence="2">Integral membrane protein</fullName>
    </submittedName>
</protein>
<dbReference type="Proteomes" id="UP000002286">
    <property type="component" value="Chromosome"/>
</dbReference>